<comment type="caution">
    <text evidence="1">The sequence shown here is derived from an EMBL/GenBank/DDBJ whole genome shotgun (WGS) entry which is preliminary data.</text>
</comment>
<name>A0A9W6GXU5_9HYPH</name>
<keyword evidence="2" id="KW-1185">Reference proteome</keyword>
<protein>
    <submittedName>
        <fullName evidence="1">Uncharacterized protein</fullName>
    </submittedName>
</protein>
<dbReference type="EMBL" id="BSEC01000001">
    <property type="protein sequence ID" value="GLI94982.1"/>
    <property type="molecule type" value="Genomic_DNA"/>
</dbReference>
<sequence length="189" mass="22090">MLAEGDKMLSWLAEKHGRERVDAWLKSAARRISAPPSSAIPPRKVQKEMTQRSRAEVVLAWFLHKRAGEPVDIVKLYLAVELYTWRKDQVFGPRIRNGFTNRVVGQIVAGWAKVEQEREVYKVRIEEQPSWANERYRRYEEVVKVVDKYEPQKSIFKMLGKMVREILTEEGLMLSVKTYYEHLLANGEA</sequence>
<organism evidence="1 2">
    <name type="scientific">Methylocystis echinoides</name>
    <dbReference type="NCBI Taxonomy" id="29468"/>
    <lineage>
        <taxon>Bacteria</taxon>
        <taxon>Pseudomonadati</taxon>
        <taxon>Pseudomonadota</taxon>
        <taxon>Alphaproteobacteria</taxon>
        <taxon>Hyphomicrobiales</taxon>
        <taxon>Methylocystaceae</taxon>
        <taxon>Methylocystis</taxon>
    </lineage>
</organism>
<evidence type="ECO:0000313" key="1">
    <source>
        <dbReference type="EMBL" id="GLI94982.1"/>
    </source>
</evidence>
<proteinExistence type="predicted"/>
<reference evidence="1" key="1">
    <citation type="journal article" date="2023" name="Int. J. Syst. Evol. Microbiol.">
        <title>Methylocystis iwaonis sp. nov., a type II methane-oxidizing bacterium from surface soil of a rice paddy field in Japan, and emended description of the genus Methylocystis (ex Whittenbury et al. 1970) Bowman et al. 1993.</title>
        <authorList>
            <person name="Kaise H."/>
            <person name="Sawadogo J.B."/>
            <person name="Alam M.S."/>
            <person name="Ueno C."/>
            <person name="Dianou D."/>
            <person name="Shinjo R."/>
            <person name="Asakawa S."/>
        </authorList>
    </citation>
    <scope>NUCLEOTIDE SEQUENCE</scope>
    <source>
        <strain evidence="1">LMG27198</strain>
    </source>
</reference>
<dbReference type="AlphaFoldDB" id="A0A9W6GXU5"/>
<accession>A0A9W6GXU5</accession>
<dbReference type="RefSeq" id="WP_281805287.1">
    <property type="nucleotide sequence ID" value="NZ_BSEC01000001.1"/>
</dbReference>
<gene>
    <name evidence="1" type="ORF">LMG27198_39740</name>
</gene>
<evidence type="ECO:0000313" key="2">
    <source>
        <dbReference type="Proteomes" id="UP001144323"/>
    </source>
</evidence>
<dbReference type="Proteomes" id="UP001144323">
    <property type="component" value="Unassembled WGS sequence"/>
</dbReference>